<feature type="region of interest" description="Disordered" evidence="10">
    <location>
        <begin position="244"/>
        <end position="271"/>
    </location>
</feature>
<feature type="binding site" evidence="9">
    <location>
        <position position="453"/>
    </location>
    <ligand>
        <name>ATP</name>
        <dbReference type="ChEBI" id="CHEBI:30616"/>
    </ligand>
</feature>
<feature type="domain" description="Protein kinase" evidence="11">
    <location>
        <begin position="426"/>
        <end position="692"/>
    </location>
</feature>
<keyword evidence="8 9" id="KW-0067">ATP-binding</keyword>
<evidence type="ECO:0000259" key="11">
    <source>
        <dbReference type="PROSITE" id="PS50011"/>
    </source>
</evidence>
<evidence type="ECO:0000256" key="7">
    <source>
        <dbReference type="ARBA" id="ARBA00022786"/>
    </source>
</evidence>
<dbReference type="SUPFAM" id="SSF57850">
    <property type="entry name" value="RING/U-box"/>
    <property type="match status" value="1"/>
</dbReference>
<evidence type="ECO:0000259" key="12">
    <source>
        <dbReference type="PROSITE" id="PS51698"/>
    </source>
</evidence>
<dbReference type="UniPathway" id="UPA00143"/>
<gene>
    <name evidence="13" type="ORF">PAHAL_4G102900</name>
</gene>
<dbReference type="InterPro" id="IPR017441">
    <property type="entry name" value="Protein_kinase_ATP_BS"/>
</dbReference>
<evidence type="ECO:0000256" key="4">
    <source>
        <dbReference type="ARBA" id="ARBA00022679"/>
    </source>
</evidence>
<evidence type="ECO:0000313" key="13">
    <source>
        <dbReference type="EMBL" id="PVH47619.1"/>
    </source>
</evidence>
<sequence>MDDGSSSPASARGGGAPQVAVAVRGDGRGSRRAARWAAASMVPAGGRVALVHVIPPLSFVPSPSGERVPVEKMEREVVEMYAQDRRARAQEVFLPFRRLCARRAVETVVLEGDSVAQALVSYAAESGVRSLVLGNASLTWLRRMLRLRDVPFMVLKTVPSSCNVFVVSRRRLTIKFANLARTSKSNNVRIQSISHKAFSQIQRDWLQDKQSFNNLVDDEILKYSGNSSLDSQSQVCSSLSTSSNAVKSSESQRRGLLGSLGRKTPRREGNKDIGAIGQWKEVCYVALSSVEESQPIDEVATLRKELKDTLMMYDRACENLAHAKEKIQIISGECREDVNKVQDALQREEELKQAVANKKTKYLQAIGAVEMAKESFAHEAYSKHKAEFVANMVSTEKVKVVDALLSTGKSCRRYSRHEIELATDYFSDAKKIGEGGYGNVYRCTLDHTEVAVKVIQQDSSDKIDEFLREVEILGKLHHPNLVLLLGFCPEIGCLVYEYMENGSLEDLLINNKGQPLHWFLRFQIIFDVSCGLAFLHGTKPEPIVHRDLKPGNILLDKNYVSKIGDVGFAKLISDLVPEGLTEYRDTVIAGTLFYMDPEYQLTGTVRPKSDLFALGIIILQLLTGKRPHGLVCSVEEAIEKGTLPDILDKSQTDWPIAEAEMLAKLGLRCTALKCRDRPNLESEVLPELENILSRVTDSLKLENIVAPSHFICPILQEVMEDPYVAADGHTYEHRAIKTWLKKHKMLYGMVGIFWKIFSPLGYAGDLRKRKEENKCKHHIAPHCTTPQCYMSCLVPAADHNAPSTTALNPYIRGSCSKNICQKVPFFYLLEGPFTMLCVVSLRSSNMVKCQYCNVLSAHQCQFCSYILPFL</sequence>
<dbReference type="InterPro" id="IPR008271">
    <property type="entry name" value="Ser/Thr_kinase_AS"/>
</dbReference>
<dbReference type="PROSITE" id="PS50011">
    <property type="entry name" value="PROTEIN_KINASE_DOM"/>
    <property type="match status" value="1"/>
</dbReference>
<evidence type="ECO:0000256" key="3">
    <source>
        <dbReference type="ARBA" id="ARBA00012483"/>
    </source>
</evidence>
<keyword evidence="6" id="KW-0418">Kinase</keyword>
<feature type="domain" description="U-box" evidence="12">
    <location>
        <begin position="705"/>
        <end position="743"/>
    </location>
</feature>
<dbReference type="GO" id="GO:0016567">
    <property type="term" value="P:protein ubiquitination"/>
    <property type="evidence" value="ECO:0007669"/>
    <property type="project" value="UniProtKB-UniPathway"/>
</dbReference>
<reference evidence="13" key="1">
    <citation type="submission" date="2018-04" db="EMBL/GenBank/DDBJ databases">
        <title>WGS assembly of Panicum hallii.</title>
        <authorList>
            <person name="Lovell J."/>
            <person name="Jenkins J."/>
            <person name="Lowry D."/>
            <person name="Mamidi S."/>
            <person name="Sreedasyam A."/>
            <person name="Weng X."/>
            <person name="Barry K."/>
            <person name="Bonette J."/>
            <person name="Campitelli B."/>
            <person name="Daum C."/>
            <person name="Gordon S."/>
            <person name="Gould B."/>
            <person name="Lipzen A."/>
            <person name="Macqueen A."/>
            <person name="Palacio-Mejia J."/>
            <person name="Plott C."/>
            <person name="Shakirov E."/>
            <person name="Shu S."/>
            <person name="Yoshinaga Y."/>
            <person name="Zane M."/>
            <person name="Rokhsar D."/>
            <person name="Grimwood J."/>
            <person name="Schmutz J."/>
            <person name="Juenger T."/>
        </authorList>
    </citation>
    <scope>NUCLEOTIDE SEQUENCE [LARGE SCALE GENOMIC DNA]</scope>
    <source>
        <strain evidence="13">FIL2</strain>
    </source>
</reference>
<dbReference type="Gene3D" id="3.30.40.10">
    <property type="entry name" value="Zinc/RING finger domain, C3HC4 (zinc finger)"/>
    <property type="match status" value="1"/>
</dbReference>
<evidence type="ECO:0000256" key="8">
    <source>
        <dbReference type="ARBA" id="ARBA00022840"/>
    </source>
</evidence>
<dbReference type="Gramene" id="PVH47619">
    <property type="protein sequence ID" value="PVH47619"/>
    <property type="gene ID" value="PAHAL_4G102900"/>
</dbReference>
<dbReference type="PROSITE" id="PS00107">
    <property type="entry name" value="PROTEIN_KINASE_ATP"/>
    <property type="match status" value="1"/>
</dbReference>
<dbReference type="InterPro" id="IPR013083">
    <property type="entry name" value="Znf_RING/FYVE/PHD"/>
</dbReference>
<dbReference type="InterPro" id="IPR011009">
    <property type="entry name" value="Kinase-like_dom_sf"/>
</dbReference>
<comment type="catalytic activity">
    <reaction evidence="1">
        <text>S-ubiquitinyl-[E2 ubiquitin-conjugating enzyme]-L-cysteine + [acceptor protein]-L-lysine = [E2 ubiquitin-conjugating enzyme]-L-cysteine + N(6)-ubiquitinyl-[acceptor protein]-L-lysine.</text>
        <dbReference type="EC" id="2.3.2.27"/>
    </reaction>
</comment>
<dbReference type="Gene3D" id="3.40.50.620">
    <property type="entry name" value="HUPs"/>
    <property type="match status" value="1"/>
</dbReference>
<proteinExistence type="predicted"/>
<dbReference type="SMART" id="SM00504">
    <property type="entry name" value="Ubox"/>
    <property type="match status" value="1"/>
</dbReference>
<evidence type="ECO:0000256" key="1">
    <source>
        <dbReference type="ARBA" id="ARBA00000900"/>
    </source>
</evidence>
<dbReference type="GO" id="GO:0004672">
    <property type="term" value="F:protein kinase activity"/>
    <property type="evidence" value="ECO:0007669"/>
    <property type="project" value="InterPro"/>
</dbReference>
<dbReference type="CDD" id="cd01989">
    <property type="entry name" value="USP_STK_Ubox_N"/>
    <property type="match status" value="1"/>
</dbReference>
<evidence type="ECO:0000256" key="2">
    <source>
        <dbReference type="ARBA" id="ARBA00004906"/>
    </source>
</evidence>
<dbReference type="PROSITE" id="PS00108">
    <property type="entry name" value="PROTEIN_KINASE_ST"/>
    <property type="match status" value="1"/>
</dbReference>
<comment type="pathway">
    <text evidence="2">Protein modification; protein ubiquitination.</text>
</comment>
<dbReference type="EC" id="2.3.2.27" evidence="3"/>
<name>A0A2T8JCH0_9POAL</name>
<dbReference type="Pfam" id="PF00069">
    <property type="entry name" value="Pkinase"/>
    <property type="match status" value="1"/>
</dbReference>
<dbReference type="InterPro" id="IPR003613">
    <property type="entry name" value="Ubox_domain"/>
</dbReference>
<dbReference type="SUPFAM" id="SSF52402">
    <property type="entry name" value="Adenine nucleotide alpha hydrolases-like"/>
    <property type="match status" value="1"/>
</dbReference>
<dbReference type="PROSITE" id="PS51698">
    <property type="entry name" value="U_BOX"/>
    <property type="match status" value="1"/>
</dbReference>
<dbReference type="InterPro" id="IPR000719">
    <property type="entry name" value="Prot_kinase_dom"/>
</dbReference>
<dbReference type="AlphaFoldDB" id="A0A2T8JCH0"/>
<dbReference type="Gene3D" id="3.30.200.20">
    <property type="entry name" value="Phosphorylase Kinase, domain 1"/>
    <property type="match status" value="1"/>
</dbReference>
<keyword evidence="7" id="KW-0833">Ubl conjugation pathway</keyword>
<dbReference type="InterPro" id="IPR051348">
    <property type="entry name" value="U-box_ubiquitin_ligases"/>
</dbReference>
<dbReference type="Proteomes" id="UP000243499">
    <property type="component" value="Chromosome 4"/>
</dbReference>
<dbReference type="Pfam" id="PF00582">
    <property type="entry name" value="Usp"/>
    <property type="match status" value="1"/>
</dbReference>
<dbReference type="GO" id="GO:0005524">
    <property type="term" value="F:ATP binding"/>
    <property type="evidence" value="ECO:0007669"/>
    <property type="project" value="UniProtKB-UniRule"/>
</dbReference>
<dbReference type="Pfam" id="PF04564">
    <property type="entry name" value="U-box"/>
    <property type="match status" value="1"/>
</dbReference>
<organism evidence="13">
    <name type="scientific">Panicum hallii</name>
    <dbReference type="NCBI Taxonomy" id="206008"/>
    <lineage>
        <taxon>Eukaryota</taxon>
        <taxon>Viridiplantae</taxon>
        <taxon>Streptophyta</taxon>
        <taxon>Embryophyta</taxon>
        <taxon>Tracheophyta</taxon>
        <taxon>Spermatophyta</taxon>
        <taxon>Magnoliopsida</taxon>
        <taxon>Liliopsida</taxon>
        <taxon>Poales</taxon>
        <taxon>Poaceae</taxon>
        <taxon>PACMAD clade</taxon>
        <taxon>Panicoideae</taxon>
        <taxon>Panicodae</taxon>
        <taxon>Paniceae</taxon>
        <taxon>Panicinae</taxon>
        <taxon>Panicum</taxon>
        <taxon>Panicum sect. Panicum</taxon>
    </lineage>
</organism>
<keyword evidence="4" id="KW-0808">Transferase</keyword>
<dbReference type="SUPFAM" id="SSF56112">
    <property type="entry name" value="Protein kinase-like (PK-like)"/>
    <property type="match status" value="1"/>
</dbReference>
<evidence type="ECO:0000256" key="9">
    <source>
        <dbReference type="PROSITE-ProRule" id="PRU10141"/>
    </source>
</evidence>
<dbReference type="EMBL" id="CM008049">
    <property type="protein sequence ID" value="PVH47619.1"/>
    <property type="molecule type" value="Genomic_DNA"/>
</dbReference>
<dbReference type="SMART" id="SM00220">
    <property type="entry name" value="S_TKc"/>
    <property type="match status" value="1"/>
</dbReference>
<dbReference type="GO" id="GO:0061630">
    <property type="term" value="F:ubiquitin protein ligase activity"/>
    <property type="evidence" value="ECO:0007669"/>
    <property type="project" value="UniProtKB-EC"/>
</dbReference>
<evidence type="ECO:0000256" key="10">
    <source>
        <dbReference type="SAM" id="MobiDB-lite"/>
    </source>
</evidence>
<evidence type="ECO:0000256" key="6">
    <source>
        <dbReference type="ARBA" id="ARBA00022777"/>
    </source>
</evidence>
<dbReference type="FunFam" id="3.30.200.20:FF:000162">
    <property type="entry name" value="Adenine nucleotide alpha hydrolase-like domain kinase"/>
    <property type="match status" value="1"/>
</dbReference>
<dbReference type="InterPro" id="IPR014729">
    <property type="entry name" value="Rossmann-like_a/b/a_fold"/>
</dbReference>
<dbReference type="Gene3D" id="1.10.510.10">
    <property type="entry name" value="Transferase(Phosphotransferase) domain 1"/>
    <property type="match status" value="1"/>
</dbReference>
<dbReference type="InterPro" id="IPR006016">
    <property type="entry name" value="UspA"/>
</dbReference>
<accession>A0A2T8JCH0</accession>
<protein>
    <recommendedName>
        <fullName evidence="3">RING-type E3 ubiquitin transferase</fullName>
        <ecNumber evidence="3">2.3.2.27</ecNumber>
    </recommendedName>
</protein>
<dbReference type="PANTHER" id="PTHR45647:SF65">
    <property type="entry name" value="U-BOX DOMAIN-CONTAINING PROTEIN KINASE FAMILY PROTEIN"/>
    <property type="match status" value="1"/>
</dbReference>
<dbReference type="PANTHER" id="PTHR45647">
    <property type="entry name" value="OS02G0152300 PROTEIN"/>
    <property type="match status" value="1"/>
</dbReference>
<evidence type="ECO:0000256" key="5">
    <source>
        <dbReference type="ARBA" id="ARBA00022741"/>
    </source>
</evidence>
<dbReference type="CDD" id="cd16655">
    <property type="entry name" value="RING-Ubox_WDSUB1-like"/>
    <property type="match status" value="1"/>
</dbReference>
<keyword evidence="5 9" id="KW-0547">Nucleotide-binding</keyword>